<evidence type="ECO:0000256" key="4">
    <source>
        <dbReference type="ARBA" id="ARBA00025472"/>
    </source>
</evidence>
<comment type="similarity">
    <text evidence="1">Belongs to the ParB family.</text>
</comment>
<reference evidence="8 9" key="1">
    <citation type="submission" date="2020-03" db="EMBL/GenBank/DDBJ databases">
        <authorList>
            <person name="Sun Q."/>
        </authorList>
    </citation>
    <scope>NUCLEOTIDE SEQUENCE [LARGE SCALE GENOMIC DNA]</scope>
    <source>
        <strain evidence="8 9">JC162</strain>
    </source>
</reference>
<dbReference type="InterPro" id="IPR003115">
    <property type="entry name" value="ParB_N"/>
</dbReference>
<dbReference type="Pfam" id="PF17762">
    <property type="entry name" value="HTH_ParB"/>
    <property type="match status" value="1"/>
</dbReference>
<feature type="region of interest" description="Disordered" evidence="6">
    <location>
        <begin position="1"/>
        <end position="42"/>
    </location>
</feature>
<dbReference type="Pfam" id="PF23552">
    <property type="entry name" value="ParB_C"/>
    <property type="match status" value="1"/>
</dbReference>
<keyword evidence="3" id="KW-0238">DNA-binding</keyword>
<evidence type="ECO:0000256" key="3">
    <source>
        <dbReference type="ARBA" id="ARBA00023125"/>
    </source>
</evidence>
<feature type="compositionally biased region" description="Low complexity" evidence="6">
    <location>
        <begin position="10"/>
        <end position="21"/>
    </location>
</feature>
<dbReference type="PANTHER" id="PTHR33375:SF1">
    <property type="entry name" value="CHROMOSOME-PARTITIONING PROTEIN PARB-RELATED"/>
    <property type="match status" value="1"/>
</dbReference>
<dbReference type="InterPro" id="IPR050336">
    <property type="entry name" value="Chromosome_partition/occlusion"/>
</dbReference>
<keyword evidence="9" id="KW-1185">Reference proteome</keyword>
<evidence type="ECO:0000256" key="2">
    <source>
        <dbReference type="ARBA" id="ARBA00022829"/>
    </source>
</evidence>
<accession>A0A848EC97</accession>
<evidence type="ECO:0000313" key="8">
    <source>
        <dbReference type="EMBL" id="NMJ40938.1"/>
    </source>
</evidence>
<dbReference type="EMBL" id="JABBKX010000002">
    <property type="protein sequence ID" value="NMJ40938.1"/>
    <property type="molecule type" value="Genomic_DNA"/>
</dbReference>
<keyword evidence="5" id="KW-0175">Coiled coil</keyword>
<evidence type="ECO:0000256" key="1">
    <source>
        <dbReference type="ARBA" id="ARBA00006295"/>
    </source>
</evidence>
<dbReference type="InterPro" id="IPR036086">
    <property type="entry name" value="ParB/Sulfiredoxin_sf"/>
</dbReference>
<dbReference type="SMART" id="SM00470">
    <property type="entry name" value="ParB"/>
    <property type="match status" value="1"/>
</dbReference>
<dbReference type="InterPro" id="IPR041468">
    <property type="entry name" value="HTH_ParB/Spo0J"/>
</dbReference>
<proteinExistence type="inferred from homology"/>
<dbReference type="AlphaFoldDB" id="A0A848EC97"/>
<dbReference type="CDD" id="cd16393">
    <property type="entry name" value="SPO0J_N"/>
    <property type="match status" value="1"/>
</dbReference>
<sequence>MGLSALMGDAAAPPAAPSGAPRTLPVESLEPSPFQARSTPDPSALAELAASIKEHGILQPILVRPKPGTAGKFQILGGERRWRAAQQAKLHDVPVVIRDLDDRAAMAAGLVENLQREDLNALEEAEGYQRLMGEFGLKQESLGQAVGKSRSHVANTLRLLNLPPKVRDMLRGGTLSAGHARALLGAQDPERLAALVAVKGLSVRQTEALAAAAPRDPAARRGAKPDADTAALERRLTERLGLKVGIKAAGKGGTLAITYRDLDQLDGLLRLLDPDMA</sequence>
<dbReference type="GO" id="GO:0045881">
    <property type="term" value="P:positive regulation of sporulation resulting in formation of a cellular spore"/>
    <property type="evidence" value="ECO:0007669"/>
    <property type="project" value="TreeGrafter"/>
</dbReference>
<dbReference type="SUPFAM" id="SSF110849">
    <property type="entry name" value="ParB/Sulfiredoxin"/>
    <property type="match status" value="1"/>
</dbReference>
<dbReference type="FunFam" id="3.90.1530.30:FF:000001">
    <property type="entry name" value="Chromosome partitioning protein ParB"/>
    <property type="match status" value="1"/>
</dbReference>
<name>A0A848EC97_9PROT</name>
<dbReference type="FunFam" id="1.10.10.2830:FF:000001">
    <property type="entry name" value="Chromosome partitioning protein ParB"/>
    <property type="match status" value="1"/>
</dbReference>
<dbReference type="Gene3D" id="1.10.10.2830">
    <property type="match status" value="1"/>
</dbReference>
<dbReference type="InterPro" id="IPR004437">
    <property type="entry name" value="ParB/RepB/Spo0J"/>
</dbReference>
<evidence type="ECO:0000256" key="6">
    <source>
        <dbReference type="SAM" id="MobiDB-lite"/>
    </source>
</evidence>
<dbReference type="GO" id="GO:0005694">
    <property type="term" value="C:chromosome"/>
    <property type="evidence" value="ECO:0007669"/>
    <property type="project" value="TreeGrafter"/>
</dbReference>
<dbReference type="NCBIfam" id="TIGR00180">
    <property type="entry name" value="parB_part"/>
    <property type="match status" value="1"/>
</dbReference>
<evidence type="ECO:0000259" key="7">
    <source>
        <dbReference type="SMART" id="SM00470"/>
    </source>
</evidence>
<dbReference type="InterPro" id="IPR057240">
    <property type="entry name" value="ParB_dimer_C"/>
</dbReference>
<evidence type="ECO:0000313" key="9">
    <source>
        <dbReference type="Proteomes" id="UP000548582"/>
    </source>
</evidence>
<keyword evidence="2" id="KW-0159">Chromosome partition</keyword>
<comment type="function">
    <text evidence="4">Involved in chromosome partition. Localize to both poles of the predivisional cell following completion of DNA replication. Binds to the DNA origin of replication.</text>
</comment>
<gene>
    <name evidence="8" type="ORF">GWK16_06785</name>
</gene>
<dbReference type="Proteomes" id="UP000548582">
    <property type="component" value="Unassembled WGS sequence"/>
</dbReference>
<dbReference type="Pfam" id="PF02195">
    <property type="entry name" value="ParB_N"/>
    <property type="match status" value="1"/>
</dbReference>
<feature type="domain" description="ParB-like N-terminal" evidence="7">
    <location>
        <begin position="22"/>
        <end position="114"/>
    </location>
</feature>
<evidence type="ECO:0000256" key="5">
    <source>
        <dbReference type="SAM" id="Coils"/>
    </source>
</evidence>
<dbReference type="Gene3D" id="3.90.1530.30">
    <property type="match status" value="1"/>
</dbReference>
<dbReference type="GO" id="GO:0007059">
    <property type="term" value="P:chromosome segregation"/>
    <property type="evidence" value="ECO:0007669"/>
    <property type="project" value="UniProtKB-KW"/>
</dbReference>
<feature type="coiled-coil region" evidence="5">
    <location>
        <begin position="97"/>
        <end position="131"/>
    </location>
</feature>
<comment type="caution">
    <text evidence="8">The sequence shown here is derived from an EMBL/GenBank/DDBJ whole genome shotgun (WGS) entry which is preliminary data.</text>
</comment>
<dbReference type="PANTHER" id="PTHR33375">
    <property type="entry name" value="CHROMOSOME-PARTITIONING PROTEIN PARB-RELATED"/>
    <property type="match status" value="1"/>
</dbReference>
<dbReference type="GO" id="GO:0003677">
    <property type="term" value="F:DNA binding"/>
    <property type="evidence" value="ECO:0007669"/>
    <property type="project" value="UniProtKB-KW"/>
</dbReference>
<protein>
    <submittedName>
        <fullName evidence="8">ParB/RepB/Spo0J family partition protein</fullName>
    </submittedName>
</protein>
<dbReference type="SUPFAM" id="SSF109709">
    <property type="entry name" value="KorB DNA-binding domain-like"/>
    <property type="match status" value="1"/>
</dbReference>
<organism evidence="8 9">
    <name type="scientific">Neoroseomonas marina</name>
    <dbReference type="NCBI Taxonomy" id="1232220"/>
    <lineage>
        <taxon>Bacteria</taxon>
        <taxon>Pseudomonadati</taxon>
        <taxon>Pseudomonadota</taxon>
        <taxon>Alphaproteobacteria</taxon>
        <taxon>Acetobacterales</taxon>
        <taxon>Acetobacteraceae</taxon>
        <taxon>Neoroseomonas</taxon>
    </lineage>
</organism>